<dbReference type="AlphaFoldDB" id="A0A139XS19"/>
<reference evidence="2 3" key="1">
    <citation type="journal article" date="2016" name="Nat. Commun.">
        <title>Local admixture of amplified and diversified secreted pathogenesis determinants shapes mosaic Toxoplasma gondii genomes.</title>
        <authorList>
            <person name="Lorenzi H."/>
            <person name="Khan A."/>
            <person name="Behnke M.S."/>
            <person name="Namasivayam S."/>
            <person name="Swapna L.S."/>
            <person name="Hadjithomas M."/>
            <person name="Karamycheva S."/>
            <person name="Pinney D."/>
            <person name="Brunk B.P."/>
            <person name="Ajioka J.W."/>
            <person name="Ajzenberg D."/>
            <person name="Boothroyd J.C."/>
            <person name="Boyle J.P."/>
            <person name="Darde M.L."/>
            <person name="Diaz-Miranda M.A."/>
            <person name="Dubey J.P."/>
            <person name="Fritz H.M."/>
            <person name="Gennari S.M."/>
            <person name="Gregory B.D."/>
            <person name="Kim K."/>
            <person name="Saeij J.P."/>
            <person name="Su C."/>
            <person name="White M.W."/>
            <person name="Zhu X.Q."/>
            <person name="Howe D.K."/>
            <person name="Rosenthal B.M."/>
            <person name="Grigg M.E."/>
            <person name="Parkinson J."/>
            <person name="Liu L."/>
            <person name="Kissinger J.C."/>
            <person name="Roos D.S."/>
            <person name="Sibley L.D."/>
        </authorList>
    </citation>
    <scope>NUCLEOTIDE SEQUENCE [LARGE SCALE GENOMIC DNA]</scope>
    <source>
        <strain evidence="2 3">ARI</strain>
    </source>
</reference>
<dbReference type="EMBL" id="AGQS02005172">
    <property type="protein sequence ID" value="KYF41567.1"/>
    <property type="molecule type" value="Genomic_DNA"/>
</dbReference>
<accession>A0A139XS19</accession>
<evidence type="ECO:0000313" key="2">
    <source>
        <dbReference type="EMBL" id="KYF41567.1"/>
    </source>
</evidence>
<sequence length="50" mass="5352">FSAANPEGRRAPAGSGRGRQGSSARSSAVRCSDSRKTKAIRWEFSTINLL</sequence>
<evidence type="ECO:0000313" key="3">
    <source>
        <dbReference type="Proteomes" id="UP000074247"/>
    </source>
</evidence>
<proteinExistence type="predicted"/>
<dbReference type="Proteomes" id="UP000074247">
    <property type="component" value="Unassembled WGS sequence"/>
</dbReference>
<feature type="non-terminal residue" evidence="2">
    <location>
        <position position="50"/>
    </location>
</feature>
<dbReference type="VEuPathDB" id="ToxoDB:TGARI_260200B"/>
<comment type="caution">
    <text evidence="2">The sequence shown here is derived from an EMBL/GenBank/DDBJ whole genome shotgun (WGS) entry which is preliminary data.</text>
</comment>
<name>A0A139XS19_TOXGO</name>
<protein>
    <submittedName>
        <fullName evidence="2">Helicase associated domain (Ha2) protein</fullName>
    </submittedName>
</protein>
<evidence type="ECO:0000256" key="1">
    <source>
        <dbReference type="SAM" id="MobiDB-lite"/>
    </source>
</evidence>
<feature type="region of interest" description="Disordered" evidence="1">
    <location>
        <begin position="1"/>
        <end position="34"/>
    </location>
</feature>
<feature type="non-terminal residue" evidence="2">
    <location>
        <position position="1"/>
    </location>
</feature>
<organism evidence="2 3">
    <name type="scientific">Toxoplasma gondii ARI</name>
    <dbReference type="NCBI Taxonomy" id="1074872"/>
    <lineage>
        <taxon>Eukaryota</taxon>
        <taxon>Sar</taxon>
        <taxon>Alveolata</taxon>
        <taxon>Apicomplexa</taxon>
        <taxon>Conoidasida</taxon>
        <taxon>Coccidia</taxon>
        <taxon>Eucoccidiorida</taxon>
        <taxon>Eimeriorina</taxon>
        <taxon>Sarcocystidae</taxon>
        <taxon>Toxoplasma</taxon>
    </lineage>
</organism>
<gene>
    <name evidence="2" type="ORF">TGARI_260200B</name>
</gene>